<sequence length="163" mass="18162">MSNKQSWKSYEDVARYFLNHFRQEFGLERVDPKQKIAGSSGTSWEIDAKGVSEGNNSAIMLVECRQHRSKRLNQEAVGGLAYRIIDTGASGGIIVSPLPLQEGAKKVAEANHIVHVRLGPDSTPENFAISFFNKLFVGITERVTILDHMSVVIIDRDGNKRSY</sequence>
<accession>A0A7U4QL39</accession>
<evidence type="ECO:0000313" key="2">
    <source>
        <dbReference type="Proteomes" id="UP000070560"/>
    </source>
</evidence>
<reference evidence="1 2" key="1">
    <citation type="submission" date="2015-10" db="EMBL/GenBank/DDBJ databases">
        <title>Candidatus Desulfofervidus auxilii, a hydrogenotrophic sulfate-reducing bacterium involved in the thermophilic anaerobic oxidation of methane.</title>
        <authorList>
            <person name="Krukenberg V."/>
            <person name="Richter M."/>
            <person name="Wegener G."/>
        </authorList>
    </citation>
    <scope>NUCLEOTIDE SEQUENCE [LARGE SCALE GENOMIC DNA]</scope>
    <source>
        <strain evidence="1 2">HS1</strain>
    </source>
</reference>
<evidence type="ECO:0000313" key="1">
    <source>
        <dbReference type="EMBL" id="AMM41338.1"/>
    </source>
</evidence>
<gene>
    <name evidence="1" type="ORF">HS1_001542</name>
</gene>
<evidence type="ECO:0008006" key="3">
    <source>
        <dbReference type="Google" id="ProtNLM"/>
    </source>
</evidence>
<dbReference type="InterPro" id="IPR011335">
    <property type="entry name" value="Restrct_endonuc-II-like"/>
</dbReference>
<dbReference type="KEGG" id="daw:HS1_001542"/>
<keyword evidence="2" id="KW-1185">Reference proteome</keyword>
<dbReference type="RefSeq" id="WP_066063260.1">
    <property type="nucleotide sequence ID" value="NZ_CP013015.1"/>
</dbReference>
<dbReference type="SUPFAM" id="SSF52980">
    <property type="entry name" value="Restriction endonuclease-like"/>
    <property type="match status" value="1"/>
</dbReference>
<dbReference type="EMBL" id="CP013015">
    <property type="protein sequence ID" value="AMM41338.1"/>
    <property type="molecule type" value="Genomic_DNA"/>
</dbReference>
<dbReference type="Proteomes" id="UP000070560">
    <property type="component" value="Chromosome"/>
</dbReference>
<dbReference type="AlphaFoldDB" id="A0A7U4QL39"/>
<proteinExistence type="predicted"/>
<protein>
    <recommendedName>
        <fullName evidence="3">Restriction endonuclease type IV Mrr domain-containing protein</fullName>
    </recommendedName>
</protein>
<organism evidence="1 2">
    <name type="scientific">Desulfofervidus auxilii</name>
    <dbReference type="NCBI Taxonomy" id="1621989"/>
    <lineage>
        <taxon>Bacteria</taxon>
        <taxon>Pseudomonadati</taxon>
        <taxon>Thermodesulfobacteriota</taxon>
        <taxon>Candidatus Desulfofervidia</taxon>
        <taxon>Candidatus Desulfofervidales</taxon>
        <taxon>Candidatus Desulfofervidaceae</taxon>
        <taxon>Candidatus Desulfofervidus</taxon>
    </lineage>
</organism>
<name>A0A7U4QL39_DESA2</name>
<dbReference type="OrthoDB" id="5801502at2"/>